<feature type="active site" description="Proton donor/acceptor" evidence="7">
    <location>
        <position position="403"/>
    </location>
</feature>
<sequence length="515" mass="57319">MTFPTKLSAALLGSLVLFGGPYVNAAPVSASSGSVADTDMSRGLRGLAADDAARRLYEHTGYRRVWTSDAEAALIARLSNRRIHGLDHVDFGPIPQPDDDRLTREIKLSRIALAYASALAQGLVDPTSLHSIYTLPRPDIDVPEALANALKEKRFAAWVDSLPPTDAEYLGLSQAYLDYQRRAVEDVRARLPADGVIRMGDTDPRIDAIAAQLIANDYVAAETFESSVSDVQALPTYTPALEAAIKQVQRDYGIADDGVIGPDTFEVLNLRPADRARSLSVALERRRWTTRTRPETRIDVNIAAARLRYVRNGELVDERKVILGSPDRETPLLQSPMFRLVANPSWTIPKSIQNTELAYVGRDYLRRRNMVLRGGWIVQRPGPGNALGQVKFDMHNRHAIYLHDTANPGLFARSERYLSHGCVRVENALEFAELIAKDQNVLASWLDARNSGQERYVDLPQNIEVRLLYRNVFIDSAGELTFRTDPYGWNEPIAVRLGFGDGPRKLRPMVDDLSP</sequence>
<evidence type="ECO:0000256" key="8">
    <source>
        <dbReference type="SAM" id="SignalP"/>
    </source>
</evidence>
<reference evidence="10 11" key="1">
    <citation type="submission" date="2024-03" db="EMBL/GenBank/DDBJ databases">
        <authorList>
            <person name="Jo J.-H."/>
        </authorList>
    </citation>
    <scope>NUCLEOTIDE SEQUENCE [LARGE SCALE GENOMIC DNA]</scope>
    <source>
        <strain evidence="10 11">PS1R-30</strain>
    </source>
</reference>
<keyword evidence="5 7" id="KW-0573">Peptidoglycan synthesis</keyword>
<dbReference type="Pfam" id="PF03734">
    <property type="entry name" value="YkuD"/>
    <property type="match status" value="1"/>
</dbReference>
<dbReference type="Pfam" id="PF20142">
    <property type="entry name" value="Scaffold"/>
    <property type="match status" value="1"/>
</dbReference>
<evidence type="ECO:0000313" key="10">
    <source>
        <dbReference type="EMBL" id="MEJ5979525.1"/>
    </source>
</evidence>
<dbReference type="CDD" id="cd16913">
    <property type="entry name" value="YkuD_like"/>
    <property type="match status" value="1"/>
</dbReference>
<feature type="chain" id="PRO_5046434677" evidence="8">
    <location>
        <begin position="26"/>
        <end position="515"/>
    </location>
</feature>
<comment type="pathway">
    <text evidence="1 7">Cell wall biogenesis; peptidoglycan biosynthesis.</text>
</comment>
<evidence type="ECO:0000259" key="9">
    <source>
        <dbReference type="PROSITE" id="PS52029"/>
    </source>
</evidence>
<evidence type="ECO:0000256" key="4">
    <source>
        <dbReference type="ARBA" id="ARBA00022960"/>
    </source>
</evidence>
<dbReference type="PROSITE" id="PS52029">
    <property type="entry name" value="LD_TPASE"/>
    <property type="match status" value="1"/>
</dbReference>
<dbReference type="Pfam" id="PF01471">
    <property type="entry name" value="PG_binding_1"/>
    <property type="match status" value="1"/>
</dbReference>
<keyword evidence="8" id="KW-0732">Signal</keyword>
<organism evidence="10 11">
    <name type="scientific">Novosphingobium anseongense</name>
    <dbReference type="NCBI Taxonomy" id="3133436"/>
    <lineage>
        <taxon>Bacteria</taxon>
        <taxon>Pseudomonadati</taxon>
        <taxon>Pseudomonadota</taxon>
        <taxon>Alphaproteobacteria</taxon>
        <taxon>Sphingomonadales</taxon>
        <taxon>Sphingomonadaceae</taxon>
        <taxon>Novosphingobium</taxon>
    </lineage>
</organism>
<dbReference type="EMBL" id="JBBHJZ010000009">
    <property type="protein sequence ID" value="MEJ5979525.1"/>
    <property type="molecule type" value="Genomic_DNA"/>
</dbReference>
<comment type="caution">
    <text evidence="10">The sequence shown here is derived from an EMBL/GenBank/DDBJ whole genome shotgun (WGS) entry which is preliminary data.</text>
</comment>
<evidence type="ECO:0000256" key="6">
    <source>
        <dbReference type="ARBA" id="ARBA00023316"/>
    </source>
</evidence>
<dbReference type="SUPFAM" id="SSF141523">
    <property type="entry name" value="L,D-transpeptidase catalytic domain-like"/>
    <property type="match status" value="1"/>
</dbReference>
<keyword evidence="6 7" id="KW-0961">Cell wall biogenesis/degradation</keyword>
<feature type="signal peptide" evidence="8">
    <location>
        <begin position="1"/>
        <end position="25"/>
    </location>
</feature>
<name>A0ABU8S2F5_9SPHN</name>
<evidence type="ECO:0000256" key="3">
    <source>
        <dbReference type="ARBA" id="ARBA00022679"/>
    </source>
</evidence>
<keyword evidence="11" id="KW-1185">Reference proteome</keyword>
<dbReference type="PANTHER" id="PTHR41533:SF2">
    <property type="entry name" value="BLR7131 PROTEIN"/>
    <property type="match status" value="1"/>
</dbReference>
<evidence type="ECO:0000256" key="2">
    <source>
        <dbReference type="ARBA" id="ARBA00005992"/>
    </source>
</evidence>
<dbReference type="Gene3D" id="2.40.440.10">
    <property type="entry name" value="L,D-transpeptidase catalytic domain-like"/>
    <property type="match status" value="1"/>
</dbReference>
<dbReference type="RefSeq" id="WP_339589466.1">
    <property type="nucleotide sequence ID" value="NZ_JBBHJZ010000009.1"/>
</dbReference>
<dbReference type="Gene3D" id="1.10.101.10">
    <property type="entry name" value="PGBD-like superfamily/PGBD"/>
    <property type="match status" value="1"/>
</dbReference>
<accession>A0ABU8S2F5</accession>
<proteinExistence type="inferred from homology"/>
<dbReference type="InterPro" id="IPR036365">
    <property type="entry name" value="PGBD-like_sf"/>
</dbReference>
<protein>
    <submittedName>
        <fullName evidence="10">L,D-transpeptidase family protein</fullName>
    </submittedName>
</protein>
<evidence type="ECO:0000256" key="1">
    <source>
        <dbReference type="ARBA" id="ARBA00004752"/>
    </source>
</evidence>
<comment type="similarity">
    <text evidence="2">Belongs to the YkuD family.</text>
</comment>
<dbReference type="SUPFAM" id="SSF47090">
    <property type="entry name" value="PGBD-like"/>
    <property type="match status" value="1"/>
</dbReference>
<keyword evidence="3" id="KW-0808">Transferase</keyword>
<dbReference type="PANTHER" id="PTHR41533">
    <property type="entry name" value="L,D-TRANSPEPTIDASE HI_1667-RELATED"/>
    <property type="match status" value="1"/>
</dbReference>
<dbReference type="InterPro" id="IPR045380">
    <property type="entry name" value="LD_TPept_scaffold_dom"/>
</dbReference>
<evidence type="ECO:0000313" key="11">
    <source>
        <dbReference type="Proteomes" id="UP001361239"/>
    </source>
</evidence>
<dbReference type="Proteomes" id="UP001361239">
    <property type="component" value="Unassembled WGS sequence"/>
</dbReference>
<evidence type="ECO:0000256" key="7">
    <source>
        <dbReference type="PROSITE-ProRule" id="PRU01373"/>
    </source>
</evidence>
<dbReference type="InterPro" id="IPR002477">
    <property type="entry name" value="Peptidoglycan-bd-like"/>
</dbReference>
<feature type="domain" description="L,D-TPase catalytic" evidence="9">
    <location>
        <begin position="296"/>
        <end position="444"/>
    </location>
</feature>
<gene>
    <name evidence="10" type="ORF">WG901_22925</name>
</gene>
<keyword evidence="4 7" id="KW-0133">Cell shape</keyword>
<feature type="active site" description="Nucleophile" evidence="7">
    <location>
        <position position="422"/>
    </location>
</feature>
<dbReference type="InterPro" id="IPR038063">
    <property type="entry name" value="Transpep_catalytic_dom"/>
</dbReference>
<dbReference type="InterPro" id="IPR052905">
    <property type="entry name" value="LD-transpeptidase_YkuD-like"/>
</dbReference>
<evidence type="ECO:0000256" key="5">
    <source>
        <dbReference type="ARBA" id="ARBA00022984"/>
    </source>
</evidence>
<dbReference type="InterPro" id="IPR036366">
    <property type="entry name" value="PGBDSf"/>
</dbReference>
<dbReference type="InterPro" id="IPR005490">
    <property type="entry name" value="LD_TPept_cat_dom"/>
</dbReference>